<sequence length="167" mass="19615">MRRLSRLFPISNSSFFLCSGNALQSSVLCFKEEMFLVDANFETPRICMQEYGGIPGSSGRLGESLIKEKILEKFFINLVAGESLIKERGTTRFNDLMGSTDVVAKSKRRLFSYQRRFHYFLLFCRRRKRISYDQFTIENINPKNKNIVVFEIQHYIYLSEFCNKKSK</sequence>
<organism evidence="1 2">
    <name type="scientific">Solanum pinnatisectum</name>
    <name type="common">tansyleaf nightshade</name>
    <dbReference type="NCBI Taxonomy" id="50273"/>
    <lineage>
        <taxon>Eukaryota</taxon>
        <taxon>Viridiplantae</taxon>
        <taxon>Streptophyta</taxon>
        <taxon>Embryophyta</taxon>
        <taxon>Tracheophyta</taxon>
        <taxon>Spermatophyta</taxon>
        <taxon>Magnoliopsida</taxon>
        <taxon>eudicotyledons</taxon>
        <taxon>Gunneridae</taxon>
        <taxon>Pentapetalae</taxon>
        <taxon>asterids</taxon>
        <taxon>lamiids</taxon>
        <taxon>Solanales</taxon>
        <taxon>Solanaceae</taxon>
        <taxon>Solanoideae</taxon>
        <taxon>Solaneae</taxon>
        <taxon>Solanum</taxon>
    </lineage>
</organism>
<reference evidence="1 2" key="1">
    <citation type="submission" date="2023-10" db="EMBL/GenBank/DDBJ databases">
        <title>Genome-Wide Identification Analysis in wild type Solanum Pinnatisectum Reveals Some Genes Defensing Phytophthora Infestans.</title>
        <authorList>
            <person name="Sun C."/>
        </authorList>
    </citation>
    <scope>NUCLEOTIDE SEQUENCE [LARGE SCALE GENOMIC DNA]</scope>
    <source>
        <strain evidence="1">LQN</strain>
        <tissue evidence="1">Leaf</tissue>
    </source>
</reference>
<name>A0AAV9K678_9SOLN</name>
<accession>A0AAV9K678</accession>
<dbReference type="AlphaFoldDB" id="A0AAV9K678"/>
<protein>
    <submittedName>
        <fullName evidence="1">Uncharacterized protein</fullName>
    </submittedName>
</protein>
<dbReference type="Proteomes" id="UP001311915">
    <property type="component" value="Unassembled WGS sequence"/>
</dbReference>
<dbReference type="EMBL" id="JAWPEI010000012">
    <property type="protein sequence ID" value="KAK4708824.1"/>
    <property type="molecule type" value="Genomic_DNA"/>
</dbReference>
<comment type="caution">
    <text evidence="1">The sequence shown here is derived from an EMBL/GenBank/DDBJ whole genome shotgun (WGS) entry which is preliminary data.</text>
</comment>
<keyword evidence="2" id="KW-1185">Reference proteome</keyword>
<proteinExistence type="predicted"/>
<evidence type="ECO:0000313" key="2">
    <source>
        <dbReference type="Proteomes" id="UP001311915"/>
    </source>
</evidence>
<evidence type="ECO:0000313" key="1">
    <source>
        <dbReference type="EMBL" id="KAK4708824.1"/>
    </source>
</evidence>
<gene>
    <name evidence="1" type="ORF">R3W88_029749</name>
</gene>